<accession>A0A1I5CLL6</accession>
<name>A0A1I5CLL6_9PROT</name>
<dbReference type="Gene3D" id="1.25.10.10">
    <property type="entry name" value="Leucine-rich Repeat Variant"/>
    <property type="match status" value="1"/>
</dbReference>
<dbReference type="InterPro" id="IPR011959">
    <property type="entry name" value="CHP02270"/>
</dbReference>
<organism evidence="1 2">
    <name type="scientific">Nitrosospira briensis</name>
    <dbReference type="NCBI Taxonomy" id="35799"/>
    <lineage>
        <taxon>Bacteria</taxon>
        <taxon>Pseudomonadati</taxon>
        <taxon>Pseudomonadota</taxon>
        <taxon>Betaproteobacteria</taxon>
        <taxon>Nitrosomonadales</taxon>
        <taxon>Nitrosomonadaceae</taxon>
        <taxon>Nitrosospira</taxon>
    </lineage>
</organism>
<keyword evidence="2" id="KW-1185">Reference proteome</keyword>
<evidence type="ECO:0000313" key="1">
    <source>
        <dbReference type="EMBL" id="SFN87807.1"/>
    </source>
</evidence>
<evidence type="ECO:0008006" key="3">
    <source>
        <dbReference type="Google" id="ProtNLM"/>
    </source>
</evidence>
<protein>
    <recommendedName>
        <fullName evidence="3">TIGR02270 family protein</fullName>
    </recommendedName>
</protein>
<proteinExistence type="predicted"/>
<dbReference type="InterPro" id="IPR011989">
    <property type="entry name" value="ARM-like"/>
</dbReference>
<dbReference type="EMBL" id="FOVJ01000004">
    <property type="protein sequence ID" value="SFN87807.1"/>
    <property type="molecule type" value="Genomic_DNA"/>
</dbReference>
<dbReference type="AlphaFoldDB" id="A0A1I5CLL6"/>
<evidence type="ECO:0000313" key="2">
    <source>
        <dbReference type="Proteomes" id="UP000183107"/>
    </source>
</evidence>
<dbReference type="RefSeq" id="WP_074797294.1">
    <property type="nucleotide sequence ID" value="NZ_FOVJ01000004.1"/>
</dbReference>
<gene>
    <name evidence="1" type="ORF">SAMN05216386_2053</name>
</gene>
<dbReference type="OrthoDB" id="8089803at2"/>
<sequence length="420" mass="46541">MLANFPKPIPLIIQQHAEESAHLRHVRSIQVSAPHVKLHHLRRLDDRLAAHLDGLAVAGEYGSNVCEAALESPGVGEVFAAAVRAIEEKDKRRLDKLFALVNAVPEAQPGLISAFGWVSGQHLQGTCAELLASMEPFRRQVGISACVMHRVDPGMALTQSLAHSKPQLRARSLRAAGELGRLDLLGACGNALQDGDESCRFWAAWSSVLLGNRDKALDALQTFVLLPNVYQQLALLVFKLLAPPQANELLKVLARDPANMRLLVQGAGIAGDPYYMPWLIKQMEDMKLARLAGESFSLITGLDLAYLDLERNAPEGVEFGPNDNPEDENVAMDEDDNLPWPDPAKIQAWWEANKSRFRNGERYFMGAPVTREHCGKVLKEGYQRQRIAAARYLCLLEPGTQLFPTSAPAWRQQRWLSKMS</sequence>
<dbReference type="Proteomes" id="UP000183107">
    <property type="component" value="Unassembled WGS sequence"/>
</dbReference>
<reference evidence="2" key="1">
    <citation type="submission" date="2016-10" db="EMBL/GenBank/DDBJ databases">
        <authorList>
            <person name="Varghese N."/>
        </authorList>
    </citation>
    <scope>NUCLEOTIDE SEQUENCE [LARGE SCALE GENOMIC DNA]</scope>
    <source>
        <strain evidence="2">Nsp8</strain>
    </source>
</reference>
<dbReference type="NCBIfam" id="TIGR02270">
    <property type="entry name" value="TIGR02270 family protein"/>
    <property type="match status" value="1"/>
</dbReference>